<reference evidence="2 3" key="1">
    <citation type="submission" date="2017-11" db="EMBL/GenBank/DDBJ databases">
        <title>De-novo sequencing of pomegranate (Punica granatum L.) genome.</title>
        <authorList>
            <person name="Akparov Z."/>
            <person name="Amiraslanov A."/>
            <person name="Hajiyeva S."/>
            <person name="Abbasov M."/>
            <person name="Kaur K."/>
            <person name="Hamwieh A."/>
            <person name="Solovyev V."/>
            <person name="Salamov A."/>
            <person name="Braich B."/>
            <person name="Kosarev P."/>
            <person name="Mahmoud A."/>
            <person name="Hajiyev E."/>
            <person name="Babayeva S."/>
            <person name="Izzatullayeva V."/>
            <person name="Mammadov A."/>
            <person name="Mammadov A."/>
            <person name="Sharifova S."/>
            <person name="Ojaghi J."/>
            <person name="Eynullazada K."/>
            <person name="Bayramov B."/>
            <person name="Abdulazimova A."/>
            <person name="Shahmuradov I."/>
        </authorList>
    </citation>
    <scope>NUCLEOTIDE SEQUENCE [LARGE SCALE GENOMIC DNA]</scope>
    <source>
        <strain evidence="3">cv. AG2017</strain>
        <tissue evidence="2">Leaf</tissue>
    </source>
</reference>
<name>A0A2I0ISM1_PUNGR</name>
<evidence type="ECO:0000313" key="2">
    <source>
        <dbReference type="EMBL" id="PKI46436.1"/>
    </source>
</evidence>
<dbReference type="AlphaFoldDB" id="A0A2I0ISM1"/>
<organism evidence="2 3">
    <name type="scientific">Punica granatum</name>
    <name type="common">Pomegranate</name>
    <dbReference type="NCBI Taxonomy" id="22663"/>
    <lineage>
        <taxon>Eukaryota</taxon>
        <taxon>Viridiplantae</taxon>
        <taxon>Streptophyta</taxon>
        <taxon>Embryophyta</taxon>
        <taxon>Tracheophyta</taxon>
        <taxon>Spermatophyta</taxon>
        <taxon>Magnoliopsida</taxon>
        <taxon>eudicotyledons</taxon>
        <taxon>Gunneridae</taxon>
        <taxon>Pentapetalae</taxon>
        <taxon>rosids</taxon>
        <taxon>malvids</taxon>
        <taxon>Myrtales</taxon>
        <taxon>Lythraceae</taxon>
        <taxon>Punica</taxon>
    </lineage>
</organism>
<proteinExistence type="predicted"/>
<dbReference type="Proteomes" id="UP000233551">
    <property type="component" value="Unassembled WGS sequence"/>
</dbReference>
<protein>
    <submittedName>
        <fullName evidence="2">Uncharacterized protein</fullName>
    </submittedName>
</protein>
<keyword evidence="3" id="KW-1185">Reference proteome</keyword>
<comment type="caution">
    <text evidence="2">The sequence shown here is derived from an EMBL/GenBank/DDBJ whole genome shotgun (WGS) entry which is preliminary data.</text>
</comment>
<feature type="region of interest" description="Disordered" evidence="1">
    <location>
        <begin position="1"/>
        <end position="83"/>
    </location>
</feature>
<feature type="compositionally biased region" description="Basic and acidic residues" evidence="1">
    <location>
        <begin position="19"/>
        <end position="29"/>
    </location>
</feature>
<sequence>MEALLARADALTVPMGRPMESRRPHDHGMTRNCGSPPSQPLGEHPHISRPSNQTTRRLTGHFRRGGPPTFPPPMGRLHIHGPR</sequence>
<gene>
    <name evidence="2" type="ORF">CRG98_033174</name>
</gene>
<accession>A0A2I0ISM1</accession>
<evidence type="ECO:0000256" key="1">
    <source>
        <dbReference type="SAM" id="MobiDB-lite"/>
    </source>
</evidence>
<dbReference type="EMBL" id="PGOL01002616">
    <property type="protein sequence ID" value="PKI46436.1"/>
    <property type="molecule type" value="Genomic_DNA"/>
</dbReference>
<evidence type="ECO:0000313" key="3">
    <source>
        <dbReference type="Proteomes" id="UP000233551"/>
    </source>
</evidence>